<dbReference type="InterPro" id="IPR002528">
    <property type="entry name" value="MATE_fam"/>
</dbReference>
<dbReference type="Proteomes" id="UP000217771">
    <property type="component" value="Unassembled WGS sequence"/>
</dbReference>
<protein>
    <recommendedName>
        <fullName evidence="3">Multidrug export protein MepA</fullName>
    </recommendedName>
</protein>
<feature type="transmembrane region" description="Helical" evidence="10">
    <location>
        <begin position="12"/>
        <end position="30"/>
    </location>
</feature>
<keyword evidence="4" id="KW-0813">Transport</keyword>
<dbReference type="PANTHER" id="PTHR43823">
    <property type="entry name" value="SPORULATION PROTEIN YKVU"/>
    <property type="match status" value="1"/>
</dbReference>
<feature type="transmembrane region" description="Helical" evidence="10">
    <location>
        <begin position="91"/>
        <end position="110"/>
    </location>
</feature>
<feature type="transmembrane region" description="Helical" evidence="10">
    <location>
        <begin position="408"/>
        <end position="428"/>
    </location>
</feature>
<dbReference type="InterPro" id="IPR048279">
    <property type="entry name" value="MdtK-like"/>
</dbReference>
<feature type="transmembrane region" description="Helical" evidence="10">
    <location>
        <begin position="381"/>
        <end position="402"/>
    </location>
</feature>
<gene>
    <name evidence="11" type="ORF">CK498_14860</name>
</gene>
<keyword evidence="5" id="KW-1003">Cell membrane</keyword>
<evidence type="ECO:0000256" key="9">
    <source>
        <dbReference type="ARBA" id="ARBA00023251"/>
    </source>
</evidence>
<evidence type="ECO:0000313" key="12">
    <source>
        <dbReference type="Proteomes" id="UP000217771"/>
    </source>
</evidence>
<dbReference type="NCBIfam" id="TIGR00797">
    <property type="entry name" value="matE"/>
    <property type="match status" value="1"/>
</dbReference>
<dbReference type="EMBL" id="NSKB01000005">
    <property type="protein sequence ID" value="PAU76164.1"/>
    <property type="molecule type" value="Genomic_DNA"/>
</dbReference>
<evidence type="ECO:0000256" key="5">
    <source>
        <dbReference type="ARBA" id="ARBA00022475"/>
    </source>
</evidence>
<sequence length="438" mass="46297">MHSGSITRAYWRYTLPAVMALMVSGMYQVVDGIFIGHAIGEPGLAGITMAVPAVIVLLAVGIMLGVGAGAQCSIAQGRGDEPRAAVMLGQGGWLLGLLGVPVGALILFAGDAFLAFQGATGQVAQLAGDYLAVMAWGSPLVVASLALPFWVRNLGAPRLATLAMVIGALTNIAFDYAFILWLGWGLKGAALATLLAESLTALVCLGYLVSRQAPIRLRLQPLRLGACRSVLGTGVSSMLMYLYLGVVTILHNMLLMKYGGPVQVAAYAITGYLLAFYYMLAEGVANGMQPLISYFHGARRGSHIKRVFRLGLYTAIGLGAGMVAALMLWPESIAGIFISDDARLLAATALGVRLHLFALFLDGFIVLAACFFQSMGLGRQAVLITLGNIVIQVPFLALLPLVMGLNGVWLALPLSNLLLASVVLAMVLRRWRRLEVPA</sequence>
<organism evidence="11 12">
    <name type="scientific">Halomonas salipaludis</name>
    <dbReference type="NCBI Taxonomy" id="2032625"/>
    <lineage>
        <taxon>Bacteria</taxon>
        <taxon>Pseudomonadati</taxon>
        <taxon>Pseudomonadota</taxon>
        <taxon>Gammaproteobacteria</taxon>
        <taxon>Oceanospirillales</taxon>
        <taxon>Halomonadaceae</taxon>
        <taxon>Halomonas</taxon>
    </lineage>
</organism>
<accession>A0A2A2EUL9</accession>
<dbReference type="PIRSF" id="PIRSF006603">
    <property type="entry name" value="DinF"/>
    <property type="match status" value="1"/>
</dbReference>
<proteinExistence type="inferred from homology"/>
<evidence type="ECO:0000256" key="3">
    <source>
        <dbReference type="ARBA" id="ARBA00022106"/>
    </source>
</evidence>
<evidence type="ECO:0000256" key="7">
    <source>
        <dbReference type="ARBA" id="ARBA00022989"/>
    </source>
</evidence>
<dbReference type="InterPro" id="IPR045070">
    <property type="entry name" value="MATE_MepA-like"/>
</dbReference>
<reference evidence="11 12" key="1">
    <citation type="submission" date="2017-08" db="EMBL/GenBank/DDBJ databases">
        <title>Halomonas alkalisoli sp. nov., isolated from saline alkaline soil.</title>
        <authorList>
            <person name="Wang D."/>
            <person name="Zhang G."/>
        </authorList>
    </citation>
    <scope>NUCLEOTIDE SEQUENCE [LARGE SCALE GENOMIC DNA]</scope>
    <source>
        <strain evidence="11 12">WRN001</strain>
    </source>
</reference>
<keyword evidence="6 10" id="KW-0812">Transmembrane</keyword>
<feature type="transmembrane region" description="Helical" evidence="10">
    <location>
        <begin position="190"/>
        <end position="209"/>
    </location>
</feature>
<dbReference type="OrthoDB" id="9811110at2"/>
<dbReference type="Pfam" id="PF01554">
    <property type="entry name" value="MatE"/>
    <property type="match status" value="2"/>
</dbReference>
<dbReference type="RefSeq" id="WP_095621634.1">
    <property type="nucleotide sequence ID" value="NZ_NSKB01000005.1"/>
</dbReference>
<name>A0A2A2EUL9_9GAMM</name>
<feature type="transmembrane region" description="Helical" evidence="10">
    <location>
        <begin position="130"/>
        <end position="150"/>
    </location>
</feature>
<dbReference type="GO" id="GO:0046677">
    <property type="term" value="P:response to antibiotic"/>
    <property type="evidence" value="ECO:0007669"/>
    <property type="project" value="UniProtKB-KW"/>
</dbReference>
<evidence type="ECO:0000256" key="6">
    <source>
        <dbReference type="ARBA" id="ARBA00022692"/>
    </source>
</evidence>
<feature type="transmembrane region" description="Helical" evidence="10">
    <location>
        <begin position="50"/>
        <end position="70"/>
    </location>
</feature>
<comment type="subcellular location">
    <subcellularLocation>
        <location evidence="1">Cell inner membrane</location>
        <topology evidence="1">Multi-pass membrane protein</topology>
    </subcellularLocation>
</comment>
<feature type="transmembrane region" description="Helical" evidence="10">
    <location>
        <begin position="350"/>
        <end position="372"/>
    </location>
</feature>
<keyword evidence="9" id="KW-0046">Antibiotic resistance</keyword>
<evidence type="ECO:0000256" key="1">
    <source>
        <dbReference type="ARBA" id="ARBA00004429"/>
    </source>
</evidence>
<dbReference type="GO" id="GO:0015297">
    <property type="term" value="F:antiporter activity"/>
    <property type="evidence" value="ECO:0007669"/>
    <property type="project" value="InterPro"/>
</dbReference>
<evidence type="ECO:0000256" key="8">
    <source>
        <dbReference type="ARBA" id="ARBA00023136"/>
    </source>
</evidence>
<feature type="transmembrane region" description="Helical" evidence="10">
    <location>
        <begin position="162"/>
        <end position="184"/>
    </location>
</feature>
<evidence type="ECO:0000256" key="10">
    <source>
        <dbReference type="SAM" id="Phobius"/>
    </source>
</evidence>
<dbReference type="InterPro" id="IPR051327">
    <property type="entry name" value="MATE_MepA_subfamily"/>
</dbReference>
<dbReference type="PANTHER" id="PTHR43823:SF3">
    <property type="entry name" value="MULTIDRUG EXPORT PROTEIN MEPA"/>
    <property type="match status" value="1"/>
</dbReference>
<evidence type="ECO:0000256" key="2">
    <source>
        <dbReference type="ARBA" id="ARBA00008417"/>
    </source>
</evidence>
<dbReference type="AlphaFoldDB" id="A0A2A2EUL9"/>
<feature type="transmembrane region" description="Helical" evidence="10">
    <location>
        <begin position="230"/>
        <end position="250"/>
    </location>
</feature>
<comment type="similarity">
    <text evidence="2">Belongs to the multi antimicrobial extrusion (MATE) (TC 2.A.66.1) family. MepA subfamily.</text>
</comment>
<dbReference type="CDD" id="cd13143">
    <property type="entry name" value="MATE_MepA_like"/>
    <property type="match status" value="1"/>
</dbReference>
<keyword evidence="7 10" id="KW-1133">Transmembrane helix</keyword>
<comment type="caution">
    <text evidence="11">The sequence shown here is derived from an EMBL/GenBank/DDBJ whole genome shotgun (WGS) entry which is preliminary data.</text>
</comment>
<dbReference type="GO" id="GO:0005886">
    <property type="term" value="C:plasma membrane"/>
    <property type="evidence" value="ECO:0007669"/>
    <property type="project" value="UniProtKB-SubCell"/>
</dbReference>
<keyword evidence="12" id="KW-1185">Reference proteome</keyword>
<dbReference type="NCBIfam" id="NF007130">
    <property type="entry name" value="PRK09575.1"/>
    <property type="match status" value="1"/>
</dbReference>
<dbReference type="GO" id="GO:0042910">
    <property type="term" value="F:xenobiotic transmembrane transporter activity"/>
    <property type="evidence" value="ECO:0007669"/>
    <property type="project" value="InterPro"/>
</dbReference>
<evidence type="ECO:0000313" key="11">
    <source>
        <dbReference type="EMBL" id="PAU76164.1"/>
    </source>
</evidence>
<feature type="transmembrane region" description="Helical" evidence="10">
    <location>
        <begin position="310"/>
        <end position="330"/>
    </location>
</feature>
<keyword evidence="8 10" id="KW-0472">Membrane</keyword>
<evidence type="ECO:0000256" key="4">
    <source>
        <dbReference type="ARBA" id="ARBA00022448"/>
    </source>
</evidence>
<feature type="transmembrane region" description="Helical" evidence="10">
    <location>
        <begin position="262"/>
        <end position="280"/>
    </location>
</feature>